<dbReference type="RefSeq" id="WP_408904708.1">
    <property type="nucleotide sequence ID" value="NZ_JAROCE010000001.1"/>
</dbReference>
<dbReference type="InterPro" id="IPR016181">
    <property type="entry name" value="Acyl_CoA_acyltransferase"/>
</dbReference>
<feature type="compositionally biased region" description="Basic and acidic residues" evidence="3">
    <location>
        <begin position="1"/>
        <end position="12"/>
    </location>
</feature>
<feature type="region of interest" description="Disordered" evidence="3">
    <location>
        <begin position="1"/>
        <end position="25"/>
    </location>
</feature>
<evidence type="ECO:0000256" key="3">
    <source>
        <dbReference type="SAM" id="MobiDB-lite"/>
    </source>
</evidence>
<keyword evidence="2" id="KW-0012">Acyltransferase</keyword>
<sequence length="180" mass="19804">MDRPQEAPRRDFPAPLRTQPDSAAPLVRPARLADAEGIAHVHAASWRETYGRFFDDPDNSPWFRVEGRITMWRTTLSEDPSQTVVAEGTTGIVGFASTAPTPEPDAARPEELTMIYVLENAHGTGTGQALLDAVLGDRPASLWVAADNPRAHAFYRRNGFRPDGTESSFGPIPRTVRLVR</sequence>
<proteinExistence type="predicted"/>
<organism evidence="5 6">
    <name type="scientific">Microbacterium mcarthurae</name>
    <dbReference type="NCBI Taxonomy" id="3035918"/>
    <lineage>
        <taxon>Bacteria</taxon>
        <taxon>Bacillati</taxon>
        <taxon>Actinomycetota</taxon>
        <taxon>Actinomycetes</taxon>
        <taxon>Micrococcales</taxon>
        <taxon>Microbacteriaceae</taxon>
        <taxon>Microbacterium</taxon>
    </lineage>
</organism>
<feature type="domain" description="N-acetyltransferase" evidence="4">
    <location>
        <begin position="25"/>
        <end position="180"/>
    </location>
</feature>
<evidence type="ECO:0000313" key="5">
    <source>
        <dbReference type="EMBL" id="MFM2718954.1"/>
    </source>
</evidence>
<dbReference type="PANTHER" id="PTHR43877">
    <property type="entry name" value="AMINOALKYLPHOSPHONATE N-ACETYLTRANSFERASE-RELATED-RELATED"/>
    <property type="match status" value="1"/>
</dbReference>
<keyword evidence="1" id="KW-0808">Transferase</keyword>
<dbReference type="EMBL" id="JAROCE010000001">
    <property type="protein sequence ID" value="MFM2718954.1"/>
    <property type="molecule type" value="Genomic_DNA"/>
</dbReference>
<comment type="caution">
    <text evidence="5">The sequence shown here is derived from an EMBL/GenBank/DDBJ whole genome shotgun (WGS) entry which is preliminary data.</text>
</comment>
<keyword evidence="6" id="KW-1185">Reference proteome</keyword>
<evidence type="ECO:0000256" key="2">
    <source>
        <dbReference type="ARBA" id="ARBA00023315"/>
    </source>
</evidence>
<dbReference type="PROSITE" id="PS51186">
    <property type="entry name" value="GNAT"/>
    <property type="match status" value="1"/>
</dbReference>
<gene>
    <name evidence="5" type="ORF">P5G46_00315</name>
</gene>
<dbReference type="SUPFAM" id="SSF55729">
    <property type="entry name" value="Acyl-CoA N-acyltransferases (Nat)"/>
    <property type="match status" value="1"/>
</dbReference>
<reference evidence="5 6" key="1">
    <citation type="submission" date="2023-03" db="EMBL/GenBank/DDBJ databases">
        <title>MT1 and MT2 Draft Genomes of Novel Species.</title>
        <authorList>
            <person name="Venkateswaran K."/>
        </authorList>
    </citation>
    <scope>NUCLEOTIDE SEQUENCE [LARGE SCALE GENOMIC DNA]</scope>
    <source>
        <strain evidence="5 6">IF8SW-P5</strain>
    </source>
</reference>
<evidence type="ECO:0000313" key="6">
    <source>
        <dbReference type="Proteomes" id="UP001630303"/>
    </source>
</evidence>
<protein>
    <submittedName>
        <fullName evidence="5">GNAT family N-acetyltransferase</fullName>
    </submittedName>
</protein>
<evidence type="ECO:0000256" key="1">
    <source>
        <dbReference type="ARBA" id="ARBA00022679"/>
    </source>
</evidence>
<dbReference type="CDD" id="cd04301">
    <property type="entry name" value="NAT_SF"/>
    <property type="match status" value="1"/>
</dbReference>
<dbReference type="Pfam" id="PF13508">
    <property type="entry name" value="Acetyltransf_7"/>
    <property type="match status" value="1"/>
</dbReference>
<dbReference type="InterPro" id="IPR000182">
    <property type="entry name" value="GNAT_dom"/>
</dbReference>
<evidence type="ECO:0000259" key="4">
    <source>
        <dbReference type="PROSITE" id="PS51186"/>
    </source>
</evidence>
<dbReference type="Proteomes" id="UP001630303">
    <property type="component" value="Unassembled WGS sequence"/>
</dbReference>
<dbReference type="InterPro" id="IPR050832">
    <property type="entry name" value="Bact_Acetyltransf"/>
</dbReference>
<name>A0ABW9GBJ1_9MICO</name>
<dbReference type="Gene3D" id="3.40.630.30">
    <property type="match status" value="1"/>
</dbReference>
<accession>A0ABW9GBJ1</accession>